<comment type="caution">
    <text evidence="1">The sequence shown here is derived from an EMBL/GenBank/DDBJ whole genome shotgun (WGS) entry which is preliminary data.</text>
</comment>
<feature type="non-terminal residue" evidence="1">
    <location>
        <position position="1"/>
    </location>
</feature>
<proteinExistence type="predicted"/>
<keyword evidence="2" id="KW-1185">Reference proteome</keyword>
<dbReference type="AlphaFoldDB" id="A0A922LDD3"/>
<accession>A0A922LDD3</accession>
<organism evidence="1 2">
    <name type="scientific">Dermatophagoides farinae</name>
    <name type="common">American house dust mite</name>
    <dbReference type="NCBI Taxonomy" id="6954"/>
    <lineage>
        <taxon>Eukaryota</taxon>
        <taxon>Metazoa</taxon>
        <taxon>Ecdysozoa</taxon>
        <taxon>Arthropoda</taxon>
        <taxon>Chelicerata</taxon>
        <taxon>Arachnida</taxon>
        <taxon>Acari</taxon>
        <taxon>Acariformes</taxon>
        <taxon>Sarcoptiformes</taxon>
        <taxon>Astigmata</taxon>
        <taxon>Psoroptidia</taxon>
        <taxon>Analgoidea</taxon>
        <taxon>Pyroglyphidae</taxon>
        <taxon>Dermatophagoidinae</taxon>
        <taxon>Dermatophagoides</taxon>
    </lineage>
</organism>
<evidence type="ECO:0000313" key="2">
    <source>
        <dbReference type="Proteomes" id="UP000790347"/>
    </source>
</evidence>
<protein>
    <submittedName>
        <fullName evidence="1">Uncharacterized protein</fullName>
    </submittedName>
</protein>
<sequence>SREMALCRMCGRPRRLCRLCTAQGLALPSPFPLYNTGPRSSNFSSYFCTRPRDFLGRPCLYL</sequence>
<dbReference type="Proteomes" id="UP000790347">
    <property type="component" value="Unassembled WGS sequence"/>
</dbReference>
<gene>
    <name evidence="1" type="ORF">DERF_002662</name>
</gene>
<evidence type="ECO:0000313" key="1">
    <source>
        <dbReference type="EMBL" id="KAH9528745.1"/>
    </source>
</evidence>
<feature type="non-terminal residue" evidence="1">
    <location>
        <position position="62"/>
    </location>
</feature>
<reference evidence="1" key="2">
    <citation type="journal article" date="2022" name="Res Sq">
        <title>Comparative Genomics Reveals Insights into the Divergent Evolution of Astigmatic Mites and Household Pest Adaptations.</title>
        <authorList>
            <person name="Xiong Q."/>
            <person name="Wan A.T.-Y."/>
            <person name="Liu X.-Y."/>
            <person name="Fung C.S.-H."/>
            <person name="Xiao X."/>
            <person name="Malainual N."/>
            <person name="Hou J."/>
            <person name="Wang L."/>
            <person name="Wang M."/>
            <person name="Yang K."/>
            <person name="Cui Y."/>
            <person name="Leung E."/>
            <person name="Nong W."/>
            <person name="Shin S.-K."/>
            <person name="Au S."/>
            <person name="Jeong K.Y."/>
            <person name="Chew F.T."/>
            <person name="Hui J."/>
            <person name="Leung T.F."/>
            <person name="Tungtrongchitr A."/>
            <person name="Zhong N."/>
            <person name="Liu Z."/>
            <person name="Tsui S."/>
        </authorList>
    </citation>
    <scope>NUCLEOTIDE SEQUENCE</scope>
    <source>
        <strain evidence="1">Derf</strain>
        <tissue evidence="1">Whole organism</tissue>
    </source>
</reference>
<dbReference type="EMBL" id="ASGP02000001">
    <property type="protein sequence ID" value="KAH9528745.1"/>
    <property type="molecule type" value="Genomic_DNA"/>
</dbReference>
<reference evidence="1" key="1">
    <citation type="submission" date="2013-05" db="EMBL/GenBank/DDBJ databases">
        <authorList>
            <person name="Yim A.K.Y."/>
            <person name="Chan T.F."/>
            <person name="Ji K.M."/>
            <person name="Liu X.Y."/>
            <person name="Zhou J.W."/>
            <person name="Li R.Q."/>
            <person name="Yang K.Y."/>
            <person name="Li J."/>
            <person name="Li M."/>
            <person name="Law P.T.W."/>
            <person name="Wu Y.L."/>
            <person name="Cai Z.L."/>
            <person name="Qin H."/>
            <person name="Bao Y."/>
            <person name="Leung R.K.K."/>
            <person name="Ng P.K.S."/>
            <person name="Zou J."/>
            <person name="Zhong X.J."/>
            <person name="Ran P.X."/>
            <person name="Zhong N.S."/>
            <person name="Liu Z.G."/>
            <person name="Tsui S.K.W."/>
        </authorList>
    </citation>
    <scope>NUCLEOTIDE SEQUENCE</scope>
    <source>
        <strain evidence="1">Derf</strain>
        <tissue evidence="1">Whole organism</tissue>
    </source>
</reference>
<name>A0A922LDD3_DERFA</name>